<name>A0A8J4PU39_9MYCE</name>
<sequence length="298" mass="33454">MKIDYRSGNSIKTQIPLDYKEYLKRKEDKQQQQQQQQQSTQPTGAITYKRKDRLDEQFRQIFMKTGIVTQASGSCYLEIEKTKVLCSVYGPRATPKTELFETAKLNCELKYATFSSNKEKFDYLENTKEKDQSLIIYQSIIGSLRLDKYPKTVVDVYILVLNDDGDVLVSAITAASMALADAGVEMYDMVASCSAVCIKDATLINPTAQEETLTEGAGKILVSKMPSHNNITQLIQTGELNYNNVLESVNLCIDGSDKIYSIMKQNLIDSLLRQQKKDGDGNEINGITTNAADDQMEE</sequence>
<keyword evidence="4" id="KW-0963">Cytoplasm</keyword>
<evidence type="ECO:0000256" key="8">
    <source>
        <dbReference type="ARBA" id="ARBA00023242"/>
    </source>
</evidence>
<evidence type="ECO:0000256" key="5">
    <source>
        <dbReference type="ARBA" id="ARBA00022552"/>
    </source>
</evidence>
<evidence type="ECO:0000256" key="1">
    <source>
        <dbReference type="ARBA" id="ARBA00004123"/>
    </source>
</evidence>
<dbReference type="OrthoDB" id="2504340at2759"/>
<dbReference type="Pfam" id="PF01138">
    <property type="entry name" value="RNase_PH"/>
    <property type="match status" value="1"/>
</dbReference>
<dbReference type="EMBL" id="AJWJ01000174">
    <property type="protein sequence ID" value="KAF2073928.1"/>
    <property type="molecule type" value="Genomic_DNA"/>
</dbReference>
<dbReference type="GO" id="GO:0071051">
    <property type="term" value="P:poly(A)-dependent snoRNA 3'-end processing"/>
    <property type="evidence" value="ECO:0007669"/>
    <property type="project" value="TreeGrafter"/>
</dbReference>
<dbReference type="PANTHER" id="PTHR11953:SF2">
    <property type="entry name" value="EXOSOME COMPLEX COMPONENT MTR3"/>
    <property type="match status" value="1"/>
</dbReference>
<reference evidence="11" key="1">
    <citation type="submission" date="2020-01" db="EMBL/GenBank/DDBJ databases">
        <title>Development of genomics and gene disruption for Polysphondylium violaceum indicates a role for the polyketide synthase stlB in stalk morphogenesis.</title>
        <authorList>
            <person name="Narita B."/>
            <person name="Kawabe Y."/>
            <person name="Kin K."/>
            <person name="Saito T."/>
            <person name="Gibbs R."/>
            <person name="Kuspa A."/>
            <person name="Muzny D."/>
            <person name="Queller D."/>
            <person name="Richards S."/>
            <person name="Strassman J."/>
            <person name="Sucgang R."/>
            <person name="Worley K."/>
            <person name="Schaap P."/>
        </authorList>
    </citation>
    <scope>NUCLEOTIDE SEQUENCE</scope>
    <source>
        <strain evidence="11">QSvi11</strain>
    </source>
</reference>
<dbReference type="PANTHER" id="PTHR11953">
    <property type="entry name" value="EXOSOME COMPLEX COMPONENT"/>
    <property type="match status" value="1"/>
</dbReference>
<dbReference type="Gene3D" id="3.30.230.70">
    <property type="entry name" value="GHMP Kinase, N-terminal domain"/>
    <property type="match status" value="1"/>
</dbReference>
<evidence type="ECO:0000256" key="3">
    <source>
        <dbReference type="ARBA" id="ARBA00006678"/>
    </source>
</evidence>
<dbReference type="GO" id="GO:0071028">
    <property type="term" value="P:nuclear mRNA surveillance"/>
    <property type="evidence" value="ECO:0007669"/>
    <property type="project" value="TreeGrafter"/>
</dbReference>
<dbReference type="GO" id="GO:0006364">
    <property type="term" value="P:rRNA processing"/>
    <property type="evidence" value="ECO:0007669"/>
    <property type="project" value="UniProtKB-KW"/>
</dbReference>
<evidence type="ECO:0000256" key="4">
    <source>
        <dbReference type="ARBA" id="ARBA00022490"/>
    </source>
</evidence>
<dbReference type="Proteomes" id="UP000695562">
    <property type="component" value="Unassembled WGS sequence"/>
</dbReference>
<dbReference type="CDD" id="cd11371">
    <property type="entry name" value="RNase_PH_MTR3"/>
    <property type="match status" value="1"/>
</dbReference>
<protein>
    <recommendedName>
        <fullName evidence="10">Exoribonuclease phosphorolytic domain-containing protein</fullName>
    </recommendedName>
</protein>
<comment type="subcellular location">
    <subcellularLocation>
        <location evidence="2">Cytoplasm</location>
    </subcellularLocation>
    <subcellularLocation>
        <location evidence="1">Nucleus</location>
    </subcellularLocation>
</comment>
<dbReference type="SUPFAM" id="SSF54211">
    <property type="entry name" value="Ribosomal protein S5 domain 2-like"/>
    <property type="match status" value="1"/>
</dbReference>
<evidence type="ECO:0000259" key="10">
    <source>
        <dbReference type="Pfam" id="PF01138"/>
    </source>
</evidence>
<evidence type="ECO:0000256" key="7">
    <source>
        <dbReference type="ARBA" id="ARBA00022884"/>
    </source>
</evidence>
<evidence type="ECO:0000256" key="9">
    <source>
        <dbReference type="SAM" id="MobiDB-lite"/>
    </source>
</evidence>
<evidence type="ECO:0000313" key="11">
    <source>
        <dbReference type="EMBL" id="KAF2073928.1"/>
    </source>
</evidence>
<dbReference type="InterPro" id="IPR001247">
    <property type="entry name" value="ExoRNase_PH_dom1"/>
</dbReference>
<keyword evidence="6" id="KW-0271">Exosome</keyword>
<dbReference type="InterPro" id="IPR036345">
    <property type="entry name" value="ExoRNase_PH_dom2_sf"/>
</dbReference>
<evidence type="ECO:0000256" key="2">
    <source>
        <dbReference type="ARBA" id="ARBA00004496"/>
    </source>
</evidence>
<comment type="caution">
    <text evidence="11">The sequence shown here is derived from an EMBL/GenBank/DDBJ whole genome shotgun (WGS) entry which is preliminary data.</text>
</comment>
<dbReference type="SUPFAM" id="SSF55666">
    <property type="entry name" value="Ribonuclease PH domain 2-like"/>
    <property type="match status" value="1"/>
</dbReference>
<dbReference type="AlphaFoldDB" id="A0A8J4PU39"/>
<feature type="region of interest" description="Disordered" evidence="9">
    <location>
        <begin position="25"/>
        <end position="46"/>
    </location>
</feature>
<evidence type="ECO:0000313" key="12">
    <source>
        <dbReference type="Proteomes" id="UP000695562"/>
    </source>
</evidence>
<keyword evidence="8" id="KW-0539">Nucleus</keyword>
<proteinExistence type="inferred from homology"/>
<dbReference type="InterPro" id="IPR050080">
    <property type="entry name" value="RNase_PH"/>
</dbReference>
<comment type="similarity">
    <text evidence="3">Belongs to the RNase PH family.</text>
</comment>
<evidence type="ECO:0000256" key="6">
    <source>
        <dbReference type="ARBA" id="ARBA00022835"/>
    </source>
</evidence>
<dbReference type="GO" id="GO:0016075">
    <property type="term" value="P:rRNA catabolic process"/>
    <property type="evidence" value="ECO:0007669"/>
    <property type="project" value="TreeGrafter"/>
</dbReference>
<dbReference type="GO" id="GO:0003723">
    <property type="term" value="F:RNA binding"/>
    <property type="evidence" value="ECO:0007669"/>
    <property type="project" value="UniProtKB-KW"/>
</dbReference>
<feature type="domain" description="Exoribonuclease phosphorolytic" evidence="10">
    <location>
        <begin position="57"/>
        <end position="185"/>
    </location>
</feature>
<dbReference type="GO" id="GO:0005730">
    <property type="term" value="C:nucleolus"/>
    <property type="evidence" value="ECO:0007669"/>
    <property type="project" value="TreeGrafter"/>
</dbReference>
<keyword evidence="5" id="KW-0698">rRNA processing</keyword>
<keyword evidence="7" id="KW-0694">RNA-binding</keyword>
<dbReference type="GO" id="GO:0000177">
    <property type="term" value="C:cytoplasmic exosome (RNase complex)"/>
    <property type="evidence" value="ECO:0007669"/>
    <property type="project" value="TreeGrafter"/>
</dbReference>
<dbReference type="InterPro" id="IPR027408">
    <property type="entry name" value="PNPase/RNase_PH_dom_sf"/>
</dbReference>
<dbReference type="InterPro" id="IPR020568">
    <property type="entry name" value="Ribosomal_Su5_D2-typ_SF"/>
</dbReference>
<gene>
    <name evidence="11" type="ORF">CYY_004752</name>
</gene>
<organism evidence="11 12">
    <name type="scientific">Polysphondylium violaceum</name>
    <dbReference type="NCBI Taxonomy" id="133409"/>
    <lineage>
        <taxon>Eukaryota</taxon>
        <taxon>Amoebozoa</taxon>
        <taxon>Evosea</taxon>
        <taxon>Eumycetozoa</taxon>
        <taxon>Dictyostelia</taxon>
        <taxon>Dictyosteliales</taxon>
        <taxon>Dictyosteliaceae</taxon>
        <taxon>Polysphondylium</taxon>
    </lineage>
</organism>
<keyword evidence="12" id="KW-1185">Reference proteome</keyword>
<dbReference type="GO" id="GO:0000176">
    <property type="term" value="C:nuclear exosome (RNase complex)"/>
    <property type="evidence" value="ECO:0007669"/>
    <property type="project" value="TreeGrafter"/>
</dbReference>
<accession>A0A8J4PU39</accession>
<dbReference type="GO" id="GO:0034475">
    <property type="term" value="P:U4 snRNA 3'-end processing"/>
    <property type="evidence" value="ECO:0007669"/>
    <property type="project" value="TreeGrafter"/>
</dbReference>